<dbReference type="SUPFAM" id="SSF51445">
    <property type="entry name" value="(Trans)glycosidases"/>
    <property type="match status" value="1"/>
</dbReference>
<feature type="domain" description="Glycoside hydrolase family 3 C-terminal" evidence="4">
    <location>
        <begin position="449"/>
        <end position="663"/>
    </location>
</feature>
<dbReference type="Pfam" id="PF01915">
    <property type="entry name" value="Glyco_hydro_3_C"/>
    <property type="match status" value="1"/>
</dbReference>
<evidence type="ECO:0000313" key="6">
    <source>
        <dbReference type="EMBL" id="MCS4279612.1"/>
    </source>
</evidence>
<evidence type="ECO:0000259" key="3">
    <source>
        <dbReference type="Pfam" id="PF00933"/>
    </source>
</evidence>
<dbReference type="Proteomes" id="UP001320691">
    <property type="component" value="Unassembled WGS sequence"/>
</dbReference>
<dbReference type="InterPro" id="IPR002772">
    <property type="entry name" value="Glyco_hydro_3_C"/>
</dbReference>
<evidence type="ECO:0000256" key="2">
    <source>
        <dbReference type="SAM" id="SignalP"/>
    </source>
</evidence>
<dbReference type="Gene3D" id="2.60.120.430">
    <property type="entry name" value="Galactose-binding lectin"/>
    <property type="match status" value="1"/>
</dbReference>
<feature type="signal peptide" evidence="2">
    <location>
        <begin position="1"/>
        <end position="29"/>
    </location>
</feature>
<protein>
    <submittedName>
        <fullName evidence="6">Beta-glucosidase</fullName>
        <ecNumber evidence="6">3.2.1.21</ecNumber>
    </submittedName>
</protein>
<gene>
    <name evidence="6" type="ORF">M2412_001588</name>
</gene>
<proteinExistence type="predicted"/>
<dbReference type="RefSeq" id="WP_259260333.1">
    <property type="nucleotide sequence ID" value="NZ_JANUEK010000003.1"/>
</dbReference>
<keyword evidence="6" id="KW-0326">Glycosidase</keyword>
<dbReference type="Pfam" id="PF00933">
    <property type="entry name" value="Glyco_hydro_3"/>
    <property type="match status" value="1"/>
</dbReference>
<dbReference type="InterPro" id="IPR017853">
    <property type="entry name" value="GH"/>
</dbReference>
<dbReference type="PROSITE" id="PS51257">
    <property type="entry name" value="PROKAR_LIPOPROTEIN"/>
    <property type="match status" value="1"/>
</dbReference>
<dbReference type="Pfam" id="PF18559">
    <property type="entry name" value="Exop_C"/>
    <property type="match status" value="1"/>
</dbReference>
<dbReference type="PANTHER" id="PTHR30620">
    <property type="entry name" value="PERIPLASMIC BETA-GLUCOSIDASE-RELATED"/>
    <property type="match status" value="1"/>
</dbReference>
<dbReference type="GO" id="GO:0009251">
    <property type="term" value="P:glucan catabolic process"/>
    <property type="evidence" value="ECO:0007669"/>
    <property type="project" value="TreeGrafter"/>
</dbReference>
<reference evidence="6" key="1">
    <citation type="submission" date="2022-08" db="EMBL/GenBank/DDBJ databases">
        <title>Genomic analyses of the natural microbiome of Caenorhabditis elegans.</title>
        <authorList>
            <person name="Samuel B."/>
        </authorList>
    </citation>
    <scope>NUCLEOTIDE SEQUENCE</scope>
    <source>
        <strain evidence="6">BIGb0277</strain>
    </source>
</reference>
<dbReference type="InterPro" id="IPR036962">
    <property type="entry name" value="Glyco_hydro_3_N_sf"/>
</dbReference>
<feature type="chain" id="PRO_5043700463" evidence="2">
    <location>
        <begin position="30"/>
        <end position="868"/>
    </location>
</feature>
<keyword evidence="1 6" id="KW-0378">Hydrolase</keyword>
<keyword evidence="2" id="KW-0732">Signal</keyword>
<sequence length="868" mass="91633">MPLLSLRSNRRSIRHALALATSATVLLLAGCGGTTPATTAQAPAPAAKADANAIHPQDWPELTWPLADDPALEKRIDALMAGMSVEQKVGQTVQGDIASMTPDDVRRYHIGSVLAGGNSDPDGKYDAPPSAWLKLADAYYAASMDPASGGPGIPIIFGIDAVHGQSNIVGATLFPHNIGLGATRNPDLMRQIGQVTAVETRTTGMEWTFAPTVAVPQDDRWGRTYEGYSESPEVVASFAGKVVEGLQGVPGQPGFLDGHHVIASVKHYAGDGGTTHGKDQGDTQVSEAVMRDVHAAGYPPAIQAGAQTVMASFNSFNGVSMHGHKPMLTDVLKGRMHFGGFVVGDWNGHGKVAGCTNDNCPASFNAGVDMLMAPDSWKGIYESNVAAVKSGVISMERLDEAVRRILRVKLRLGLFEAGKPSTRPLGGKFELLGAPEHRAIARQAVRESLVLLKNQDRVLPLAPKQRVLVAGDGADDLGKQSGGWTLNWQGTGTKRADYPNADSIWDGLKQQVTAAGGSAELAIDGRYRTKPDVAVVVVGENPYAEFQGDIATLAYKPGDDSDLQLIKRLRSEGIKVVTVFLSGRPLWVNREINASDAFVAAWLPGSEGAGIADVLLRRPDGSVQHDFKGTLSFSWPRTAVQYQNNVGQKDYDPQFAFGFGLRYADNGNLTALPEVSGITGEQGDAGVYFNKGKPTAGLAMRLSGVKQSELPAVTFPAVLSDASLKVSAIDHKAQEDARRLQWSGSGKANMALLSTRPLDLTRESNGDVQLLLTVRRTGAIAGPVGLAIGCGQGCEGRVDLAPTLGAIAEGEWQTIGVPLKCFATAGADLSKIERLPVLESATALDLSVSRIALGTGNDAKTVVACATR</sequence>
<evidence type="ECO:0000313" key="7">
    <source>
        <dbReference type="Proteomes" id="UP001320691"/>
    </source>
</evidence>
<name>A0AAW5PHK9_9GAMM</name>
<accession>A0AAW5PHK9</accession>
<dbReference type="GO" id="GO:0008422">
    <property type="term" value="F:beta-glucosidase activity"/>
    <property type="evidence" value="ECO:0007669"/>
    <property type="project" value="UniProtKB-EC"/>
</dbReference>
<dbReference type="PANTHER" id="PTHR30620:SF77">
    <property type="entry name" value="LYSOSOMAL BETA GLUCOSIDASE-LIKE"/>
    <property type="match status" value="1"/>
</dbReference>
<evidence type="ECO:0000256" key="1">
    <source>
        <dbReference type="ARBA" id="ARBA00022801"/>
    </source>
</evidence>
<dbReference type="PRINTS" id="PR00133">
    <property type="entry name" value="GLHYDRLASE3"/>
</dbReference>
<dbReference type="InterPro" id="IPR041443">
    <property type="entry name" value="Exop_C"/>
</dbReference>
<dbReference type="Gene3D" id="3.40.50.1700">
    <property type="entry name" value="Glycoside hydrolase family 3 C-terminal domain"/>
    <property type="match status" value="1"/>
</dbReference>
<organism evidence="6 7">
    <name type="scientific">Stenotrophomonas rhizophila</name>
    <dbReference type="NCBI Taxonomy" id="216778"/>
    <lineage>
        <taxon>Bacteria</taxon>
        <taxon>Pseudomonadati</taxon>
        <taxon>Pseudomonadota</taxon>
        <taxon>Gammaproteobacteria</taxon>
        <taxon>Lysobacterales</taxon>
        <taxon>Lysobacteraceae</taxon>
        <taxon>Stenotrophomonas</taxon>
    </lineage>
</organism>
<dbReference type="InterPro" id="IPR001764">
    <property type="entry name" value="Glyco_hydro_3_N"/>
</dbReference>
<evidence type="ECO:0000259" key="4">
    <source>
        <dbReference type="Pfam" id="PF01915"/>
    </source>
</evidence>
<dbReference type="SUPFAM" id="SSF52279">
    <property type="entry name" value="Beta-D-glucan exohydrolase, C-terminal domain"/>
    <property type="match status" value="1"/>
</dbReference>
<dbReference type="EMBL" id="JANUEK010000003">
    <property type="protein sequence ID" value="MCS4279612.1"/>
    <property type="molecule type" value="Genomic_DNA"/>
</dbReference>
<comment type="caution">
    <text evidence="6">The sequence shown here is derived from an EMBL/GenBank/DDBJ whole genome shotgun (WGS) entry which is preliminary data.</text>
</comment>
<evidence type="ECO:0000259" key="5">
    <source>
        <dbReference type="Pfam" id="PF18559"/>
    </source>
</evidence>
<feature type="domain" description="Glycoside hydrolase family 3 N-terminal" evidence="3">
    <location>
        <begin position="85"/>
        <end position="408"/>
    </location>
</feature>
<dbReference type="EC" id="3.2.1.21" evidence="6"/>
<dbReference type="InterPro" id="IPR036881">
    <property type="entry name" value="Glyco_hydro_3_C_sf"/>
</dbReference>
<dbReference type="Gene3D" id="3.20.20.300">
    <property type="entry name" value="Glycoside hydrolase, family 3, N-terminal domain"/>
    <property type="match status" value="1"/>
</dbReference>
<feature type="domain" description="ExoP galactose-binding-like" evidence="5">
    <location>
        <begin position="717"/>
        <end position="852"/>
    </location>
</feature>
<dbReference type="InterPro" id="IPR051915">
    <property type="entry name" value="Cellulose_Degrad_GH3"/>
</dbReference>
<dbReference type="AlphaFoldDB" id="A0AAW5PHK9"/>